<organism evidence="2 3">
    <name type="scientific">Stenotrophomonas nitritireducens</name>
    <dbReference type="NCBI Taxonomy" id="83617"/>
    <lineage>
        <taxon>Bacteria</taxon>
        <taxon>Pseudomonadati</taxon>
        <taxon>Pseudomonadota</taxon>
        <taxon>Gammaproteobacteria</taxon>
        <taxon>Lysobacterales</taxon>
        <taxon>Lysobacteraceae</taxon>
        <taxon>Stenotrophomonas</taxon>
    </lineage>
</organism>
<feature type="transmembrane region" description="Helical" evidence="1">
    <location>
        <begin position="54"/>
        <end position="71"/>
    </location>
</feature>
<proteinExistence type="predicted"/>
<keyword evidence="1" id="KW-0812">Transmembrane</keyword>
<feature type="transmembrane region" description="Helical" evidence="1">
    <location>
        <begin position="14"/>
        <end position="34"/>
    </location>
</feature>
<sequence>PITVEYAVFRRQPLSALFLAYLMALTGNAAWLAWRAVTDKRDWKRLVARIGWKLALWPMLLLALATLLVGIGMRQPLFLGFATIGLWVGWRMWKFARRGPSGDPCCAAWHRCCTPPRTPSPGHPPLYLWRLQGLLHCAMLRAYREGRVTA</sequence>
<dbReference type="AlphaFoldDB" id="A0A9D8KTB8"/>
<reference evidence="2" key="1">
    <citation type="submission" date="2021-02" db="EMBL/GenBank/DDBJ databases">
        <title>Thiocyanate and organic carbon inputs drive convergent selection for specific autotrophic Afipia and Thiobacillus strains within complex microbiomes.</title>
        <authorList>
            <person name="Huddy R.J."/>
            <person name="Sachdeva R."/>
            <person name="Kadzinga F."/>
            <person name="Kantor R.S."/>
            <person name="Harrison S.T.L."/>
            <person name="Banfield J.F."/>
        </authorList>
    </citation>
    <scope>NUCLEOTIDE SEQUENCE</scope>
    <source>
        <strain evidence="2">SCN18_10_11_15_R1_P_69_7</strain>
    </source>
</reference>
<evidence type="ECO:0000313" key="3">
    <source>
        <dbReference type="Proteomes" id="UP000664815"/>
    </source>
</evidence>
<name>A0A9D8KTB8_9GAMM</name>
<protein>
    <submittedName>
        <fullName evidence="2">Uncharacterized protein</fullName>
    </submittedName>
</protein>
<dbReference type="Proteomes" id="UP000664815">
    <property type="component" value="Unassembled WGS sequence"/>
</dbReference>
<evidence type="ECO:0000256" key="1">
    <source>
        <dbReference type="SAM" id="Phobius"/>
    </source>
</evidence>
<comment type="caution">
    <text evidence="2">The sequence shown here is derived from an EMBL/GenBank/DDBJ whole genome shotgun (WGS) entry which is preliminary data.</text>
</comment>
<feature type="non-terminal residue" evidence="2">
    <location>
        <position position="1"/>
    </location>
</feature>
<accession>A0A9D8KTB8</accession>
<gene>
    <name evidence="2" type="ORF">J0H45_00190</name>
</gene>
<evidence type="ECO:0000313" key="2">
    <source>
        <dbReference type="EMBL" id="MBN8797775.1"/>
    </source>
</evidence>
<keyword evidence="1" id="KW-1133">Transmembrane helix</keyword>
<dbReference type="EMBL" id="JAFKMG010000023">
    <property type="protein sequence ID" value="MBN8797775.1"/>
    <property type="molecule type" value="Genomic_DNA"/>
</dbReference>
<keyword evidence="1" id="KW-0472">Membrane</keyword>